<organism evidence="2 3">
    <name type="scientific">Acinetobacter rongchengensis</name>
    <dbReference type="NCBI Taxonomy" id="2419601"/>
    <lineage>
        <taxon>Bacteria</taxon>
        <taxon>Pseudomonadati</taxon>
        <taxon>Pseudomonadota</taxon>
        <taxon>Gammaproteobacteria</taxon>
        <taxon>Moraxellales</taxon>
        <taxon>Moraxellaceae</taxon>
        <taxon>Acinetobacter</taxon>
    </lineage>
</organism>
<dbReference type="SMART" id="SM00855">
    <property type="entry name" value="PGAM"/>
    <property type="match status" value="1"/>
</dbReference>
<dbReference type="EMBL" id="RAXT01000021">
    <property type="protein sequence ID" value="RKG37427.1"/>
    <property type="molecule type" value="Genomic_DNA"/>
</dbReference>
<reference evidence="2 3" key="1">
    <citation type="submission" date="2018-09" db="EMBL/GenBank/DDBJ databases">
        <title>The draft genome of Acinetobacter spp. strains.</title>
        <authorList>
            <person name="Qin J."/>
            <person name="Feng Y."/>
            <person name="Zong Z."/>
        </authorList>
    </citation>
    <scope>NUCLEOTIDE SEQUENCE [LARGE SCALE GENOMIC DNA]</scope>
    <source>
        <strain evidence="2 3">WCHAc060115</strain>
    </source>
</reference>
<dbReference type="PANTHER" id="PTHR48100">
    <property type="entry name" value="BROAD-SPECIFICITY PHOSPHATASE YOR283W-RELATED"/>
    <property type="match status" value="1"/>
</dbReference>
<evidence type="ECO:0000313" key="2">
    <source>
        <dbReference type="EMBL" id="RKG37427.1"/>
    </source>
</evidence>
<comment type="caution">
    <text evidence="2">The sequence shown here is derived from an EMBL/GenBank/DDBJ whole genome shotgun (WGS) entry which is preliminary data.</text>
</comment>
<dbReference type="GO" id="GO:0016791">
    <property type="term" value="F:phosphatase activity"/>
    <property type="evidence" value="ECO:0007669"/>
    <property type="project" value="TreeGrafter"/>
</dbReference>
<proteinExistence type="predicted"/>
<dbReference type="Gene3D" id="3.40.50.1240">
    <property type="entry name" value="Phosphoglycerate mutase-like"/>
    <property type="match status" value="1"/>
</dbReference>
<gene>
    <name evidence="2" type="ORF">D7V20_11065</name>
</gene>
<evidence type="ECO:0000256" key="1">
    <source>
        <dbReference type="PIRSR" id="PIRSR613078-2"/>
    </source>
</evidence>
<dbReference type="InterPro" id="IPR013078">
    <property type="entry name" value="His_Pase_superF_clade-1"/>
</dbReference>
<dbReference type="RefSeq" id="WP_120384347.1">
    <property type="nucleotide sequence ID" value="NZ_RAXT01000021.1"/>
</dbReference>
<dbReference type="Proteomes" id="UP000280405">
    <property type="component" value="Unassembled WGS sequence"/>
</dbReference>
<dbReference type="CDD" id="cd07067">
    <property type="entry name" value="HP_PGM_like"/>
    <property type="match status" value="1"/>
</dbReference>
<sequence length="239" mass="27972">MDNYWLRLYLVRHGHVAYFDEQNQPINPKFALLSARGIAQIQHLAEQLKQVEFGRVYSSTMPRSIQTAEILTASRLKSRTVAYDEIREIRSGRLREIQPDHAELEIKYAYCHKTMQHSKFMQGEVWSDFEHRVLSWLEGMILATSQAQNILISSHDAVNRVMINWVYGRQGQDLYGQEQDYGCLNILDVEIHKSRILNKRIKLQNFTPYDPNKSNLLNSAMDDVYDIYTKANGFMELKK</sequence>
<dbReference type="OrthoDB" id="9781415at2"/>
<dbReference type="InterPro" id="IPR029033">
    <property type="entry name" value="His_PPase_superfam"/>
</dbReference>
<dbReference type="Pfam" id="PF00300">
    <property type="entry name" value="His_Phos_1"/>
    <property type="match status" value="1"/>
</dbReference>
<feature type="binding site" evidence="1">
    <location>
        <position position="63"/>
    </location>
    <ligand>
        <name>substrate</name>
    </ligand>
</feature>
<dbReference type="SUPFAM" id="SSF53254">
    <property type="entry name" value="Phosphoglycerate mutase-like"/>
    <property type="match status" value="1"/>
</dbReference>
<name>A0A3A8ERD1_9GAMM</name>
<accession>A0A3A8ERD1</accession>
<keyword evidence="3" id="KW-1185">Reference proteome</keyword>
<evidence type="ECO:0000313" key="3">
    <source>
        <dbReference type="Proteomes" id="UP000280405"/>
    </source>
</evidence>
<protein>
    <submittedName>
        <fullName evidence="2">Histidine phosphatase family protein</fullName>
    </submittedName>
</protein>
<dbReference type="InterPro" id="IPR050275">
    <property type="entry name" value="PGM_Phosphatase"/>
</dbReference>
<dbReference type="AlphaFoldDB" id="A0A3A8ERD1"/>